<dbReference type="EMBL" id="JBHTMU010000002">
    <property type="protein sequence ID" value="MFD1341211.1"/>
    <property type="molecule type" value="Genomic_DNA"/>
</dbReference>
<feature type="region of interest" description="Disordered" evidence="1">
    <location>
        <begin position="241"/>
        <end position="268"/>
    </location>
</feature>
<dbReference type="Gene3D" id="1.10.8.80">
    <property type="entry name" value="Magnesium chelatase subunit I, C-Terminal domain"/>
    <property type="match status" value="1"/>
</dbReference>
<dbReference type="Pfam" id="PF17863">
    <property type="entry name" value="AAA_lid_2"/>
    <property type="match status" value="1"/>
</dbReference>
<dbReference type="Pfam" id="PF13519">
    <property type="entry name" value="VWA_2"/>
    <property type="match status" value="1"/>
</dbReference>
<dbReference type="RefSeq" id="WP_386801268.1">
    <property type="nucleotide sequence ID" value="NZ_JBHTMU010000002.1"/>
</dbReference>
<dbReference type="SUPFAM" id="SSF53300">
    <property type="entry name" value="vWA-like"/>
    <property type="match status" value="1"/>
</dbReference>
<dbReference type="SMART" id="SM00327">
    <property type="entry name" value="VWA"/>
    <property type="match status" value="1"/>
</dbReference>
<keyword evidence="3" id="KW-0436">Ligase</keyword>
<comment type="caution">
    <text evidence="3">The sequence shown here is derived from an EMBL/GenBank/DDBJ whole genome shotgun (WGS) entry which is preliminary data.</text>
</comment>
<proteinExistence type="predicted"/>
<dbReference type="InterPro" id="IPR027417">
    <property type="entry name" value="P-loop_NTPase"/>
</dbReference>
<organism evidence="3 4">
    <name type="scientific">Litorisediminicola beolgyonensis</name>
    <dbReference type="NCBI Taxonomy" id="1173614"/>
    <lineage>
        <taxon>Bacteria</taxon>
        <taxon>Pseudomonadati</taxon>
        <taxon>Pseudomonadota</taxon>
        <taxon>Alphaproteobacteria</taxon>
        <taxon>Rhodobacterales</taxon>
        <taxon>Paracoccaceae</taxon>
        <taxon>Litorisediminicola</taxon>
    </lineage>
</organism>
<dbReference type="InterPro" id="IPR002035">
    <property type="entry name" value="VWF_A"/>
</dbReference>
<feature type="compositionally biased region" description="Low complexity" evidence="1">
    <location>
        <begin position="292"/>
        <end position="307"/>
    </location>
</feature>
<dbReference type="Proteomes" id="UP001597135">
    <property type="component" value="Unassembled WGS sequence"/>
</dbReference>
<name>A0ABW3ZDH9_9RHOB</name>
<evidence type="ECO:0000259" key="2">
    <source>
        <dbReference type="PROSITE" id="PS50234"/>
    </source>
</evidence>
<protein>
    <submittedName>
        <fullName evidence="3">Magnesium chelatase subunit D</fullName>
        <ecNumber evidence="3">6.6.1.1</ecNumber>
    </submittedName>
</protein>
<sequence>MRQEPTEAWVSGQLALALLAVDPAGLGGLHLRARAGDARDRMLATLPEALLPLVRIGPSVATEALTGGTDLVASLASGRVVQAEGLLARDATLTLAMAERLGTDRAAMIAQALDQGRTKPVILLDEGCDDEAAPDVLTDRCAFSLSLDGLRVASMVELALDPTEIVCAQDRLTSVDMPDDAHETLVLAAAKLGIVSPRAIIFASRAARANAALNHRDRVISDDLQIAAQLVFASRALCLPDERAPDDPAPAPEDTDTADTRDGPETSLPDDLLVEAVKAILPPDALAALTNGSRQRAAAGRGAGSARISKRRGRPLPARAGRPDSNARLDLLATLRAAAPWQTYRRKAAPDRAGLILTRNDFRVKRFEERSERLIIFAVDASGSSAMARLAEAKGAVELMLADAYAKRDQVALIAFRGTGAEIVLPPTRALVQAKRRLGGLPGGGGTPLAEGLRLTAELARRGRSHGLSPAIALMTDGRANIALDGTPGRNQASEDAKKIARLIGAMAIPGVSFDTGVRATGSLAELSAAMGTRYVPLPRADAHRMSAALTEALGT</sequence>
<reference evidence="4" key="1">
    <citation type="journal article" date="2019" name="Int. J. Syst. Evol. Microbiol.">
        <title>The Global Catalogue of Microorganisms (GCM) 10K type strain sequencing project: providing services to taxonomists for standard genome sequencing and annotation.</title>
        <authorList>
            <consortium name="The Broad Institute Genomics Platform"/>
            <consortium name="The Broad Institute Genome Sequencing Center for Infectious Disease"/>
            <person name="Wu L."/>
            <person name="Ma J."/>
        </authorList>
    </citation>
    <scope>NUCLEOTIDE SEQUENCE [LARGE SCALE GENOMIC DNA]</scope>
    <source>
        <strain evidence="4">CCUG 62953</strain>
    </source>
</reference>
<dbReference type="EC" id="6.6.1.1" evidence="3"/>
<dbReference type="Gene3D" id="3.40.50.410">
    <property type="entry name" value="von Willebrand factor, type A domain"/>
    <property type="match status" value="1"/>
</dbReference>
<dbReference type="SUPFAM" id="SSF52540">
    <property type="entry name" value="P-loop containing nucleoside triphosphate hydrolases"/>
    <property type="match status" value="1"/>
</dbReference>
<dbReference type="GO" id="GO:0016851">
    <property type="term" value="F:magnesium chelatase activity"/>
    <property type="evidence" value="ECO:0007669"/>
    <property type="project" value="UniProtKB-EC"/>
</dbReference>
<evidence type="ECO:0000313" key="4">
    <source>
        <dbReference type="Proteomes" id="UP001597135"/>
    </source>
</evidence>
<evidence type="ECO:0000256" key="1">
    <source>
        <dbReference type="SAM" id="MobiDB-lite"/>
    </source>
</evidence>
<dbReference type="PROSITE" id="PS50234">
    <property type="entry name" value="VWFA"/>
    <property type="match status" value="1"/>
</dbReference>
<dbReference type="NCBIfam" id="NF009943">
    <property type="entry name" value="PRK13406.1"/>
    <property type="match status" value="1"/>
</dbReference>
<accession>A0ABW3ZDH9</accession>
<dbReference type="PANTHER" id="PTHR43473">
    <property type="entry name" value="MAGNESIUM-CHELATASE SUBUNIT CHLD, CHLOROPLASTIC"/>
    <property type="match status" value="1"/>
</dbReference>
<keyword evidence="4" id="KW-1185">Reference proteome</keyword>
<feature type="domain" description="VWFA" evidence="2">
    <location>
        <begin position="374"/>
        <end position="554"/>
    </location>
</feature>
<dbReference type="PANTHER" id="PTHR43473:SF2">
    <property type="entry name" value="MAGNESIUM-CHELATASE SUBUNIT CHLD, CHLOROPLASTIC"/>
    <property type="match status" value="1"/>
</dbReference>
<evidence type="ECO:0000313" key="3">
    <source>
        <dbReference type="EMBL" id="MFD1341211.1"/>
    </source>
</evidence>
<dbReference type="InterPro" id="IPR036465">
    <property type="entry name" value="vWFA_dom_sf"/>
</dbReference>
<dbReference type="InterPro" id="IPR041628">
    <property type="entry name" value="ChlI/MoxR_AAA_lid"/>
</dbReference>
<feature type="region of interest" description="Disordered" evidence="1">
    <location>
        <begin position="291"/>
        <end position="324"/>
    </location>
</feature>
<gene>
    <name evidence="3" type="ORF">ACFQ4E_02140</name>
</gene>